<evidence type="ECO:0000313" key="1">
    <source>
        <dbReference type="EMBL" id="ATW58348.1"/>
    </source>
</evidence>
<sequence>MTARTEPSVGVFAGIFSTKQSVKSHEVVLADALQAFSDATAKLDEAHAVIEAQVAEHVALAAEHTVKAEQADASLSRLARVRGRITDLLA</sequence>
<gene>
    <name evidence="1" type="ORF">CNR37_00141</name>
</gene>
<name>A0A2H4P851_9CAUD</name>
<accession>A0A2H4P851</accession>
<keyword evidence="2" id="KW-1185">Reference proteome</keyword>
<protein>
    <submittedName>
        <fullName evidence="1">Uncharacterized protein</fullName>
    </submittedName>
</protein>
<organism evidence="1 2">
    <name type="scientific">Pseudomonas phage ventosus</name>
    <dbReference type="NCBI Taxonomy" id="2048980"/>
    <lineage>
        <taxon>Viruses</taxon>
        <taxon>Duplodnaviria</taxon>
        <taxon>Heunggongvirae</taxon>
        <taxon>Uroviricota</taxon>
        <taxon>Caudoviricetes</taxon>
        <taxon>Vandenendeviridae</taxon>
        <taxon>Gorskivirinae</taxon>
        <taxon>Ventosusvirus</taxon>
        <taxon>Ventosusvirus ventosus</taxon>
    </lineage>
</organism>
<evidence type="ECO:0000313" key="2">
    <source>
        <dbReference type="Proteomes" id="UP000241096"/>
    </source>
</evidence>
<dbReference type="Proteomes" id="UP000241096">
    <property type="component" value="Segment"/>
</dbReference>
<reference evidence="1 2" key="1">
    <citation type="submission" date="2017-09" db="EMBL/GenBank/DDBJ databases">
        <authorList>
            <person name="Ehlers B."/>
            <person name="Leendertz F.H."/>
        </authorList>
    </citation>
    <scope>NUCLEOTIDE SEQUENCE [LARGE SCALE GENOMIC DNA]</scope>
</reference>
<proteinExistence type="predicted"/>
<dbReference type="EMBL" id="MG018930">
    <property type="protein sequence ID" value="ATW58348.1"/>
    <property type="molecule type" value="Genomic_DNA"/>
</dbReference>